<sequence length="189" mass="21409">MALPDICFELVKREREWQKAKEVAATRIDADVVQETRRQRSVIPAALVETIDEFILSQVEACVTVNTTTLAPMIQETFEANGEGFFLAEQGGPLKISTTWIRPQLDRLDSFFRKATKAAQKRPEEYKQLLKMTALRYAADLSRRQDGPHAADLAGHHRALNMCGLLPLLEDSDLGGWEFTNCYNHWSTT</sequence>
<gene>
    <name evidence="1" type="ORF">WJX74_009078</name>
</gene>
<reference evidence="1 2" key="1">
    <citation type="journal article" date="2024" name="Nat. Commun.">
        <title>Phylogenomics reveals the evolutionary origins of lichenization in chlorophyte algae.</title>
        <authorList>
            <person name="Puginier C."/>
            <person name="Libourel C."/>
            <person name="Otte J."/>
            <person name="Skaloud P."/>
            <person name="Haon M."/>
            <person name="Grisel S."/>
            <person name="Petersen M."/>
            <person name="Berrin J.G."/>
            <person name="Delaux P.M."/>
            <person name="Dal Grande F."/>
            <person name="Keller J."/>
        </authorList>
    </citation>
    <scope>NUCLEOTIDE SEQUENCE [LARGE SCALE GENOMIC DNA]</scope>
    <source>
        <strain evidence="1 2">SAG 2145</strain>
    </source>
</reference>
<name>A0AAW1Q950_9CHLO</name>
<dbReference type="EMBL" id="JALJOS010000061">
    <property type="protein sequence ID" value="KAK9818526.1"/>
    <property type="molecule type" value="Genomic_DNA"/>
</dbReference>
<keyword evidence="2" id="KW-1185">Reference proteome</keyword>
<comment type="caution">
    <text evidence="1">The sequence shown here is derived from an EMBL/GenBank/DDBJ whole genome shotgun (WGS) entry which is preliminary data.</text>
</comment>
<dbReference type="Proteomes" id="UP001438707">
    <property type="component" value="Unassembled WGS sequence"/>
</dbReference>
<organism evidence="1 2">
    <name type="scientific">Apatococcus lobatus</name>
    <dbReference type="NCBI Taxonomy" id="904363"/>
    <lineage>
        <taxon>Eukaryota</taxon>
        <taxon>Viridiplantae</taxon>
        <taxon>Chlorophyta</taxon>
        <taxon>core chlorophytes</taxon>
        <taxon>Trebouxiophyceae</taxon>
        <taxon>Chlorellales</taxon>
        <taxon>Chlorellaceae</taxon>
        <taxon>Apatococcus</taxon>
    </lineage>
</organism>
<evidence type="ECO:0000313" key="1">
    <source>
        <dbReference type="EMBL" id="KAK9818526.1"/>
    </source>
</evidence>
<accession>A0AAW1Q950</accession>
<proteinExistence type="predicted"/>
<protein>
    <submittedName>
        <fullName evidence="1">Uncharacterized protein</fullName>
    </submittedName>
</protein>
<dbReference type="AlphaFoldDB" id="A0AAW1Q950"/>
<evidence type="ECO:0000313" key="2">
    <source>
        <dbReference type="Proteomes" id="UP001438707"/>
    </source>
</evidence>